<accession>A0ABW6JEX9</accession>
<feature type="transmembrane region" description="Helical" evidence="11">
    <location>
        <begin position="24"/>
        <end position="43"/>
    </location>
</feature>
<dbReference type="InterPro" id="IPR023837">
    <property type="entry name" value="EccCb-like_Actinobacteria"/>
</dbReference>
<dbReference type="RefSeq" id="WP_254586550.1">
    <property type="nucleotide sequence ID" value="NZ_JBHVBU010000028.1"/>
</dbReference>
<feature type="binding site" evidence="9">
    <location>
        <begin position="867"/>
        <end position="874"/>
    </location>
    <ligand>
        <name>ATP</name>
        <dbReference type="ChEBI" id="CHEBI:30616"/>
    </ligand>
</feature>
<dbReference type="PANTHER" id="PTHR22683">
    <property type="entry name" value="SPORULATION PROTEIN RELATED"/>
    <property type="match status" value="1"/>
</dbReference>
<keyword evidence="3 11" id="KW-0812">Transmembrane</keyword>
<keyword evidence="14" id="KW-1185">Reference proteome</keyword>
<evidence type="ECO:0000256" key="3">
    <source>
        <dbReference type="ARBA" id="ARBA00022692"/>
    </source>
</evidence>
<evidence type="ECO:0000256" key="11">
    <source>
        <dbReference type="SAM" id="Phobius"/>
    </source>
</evidence>
<evidence type="ECO:0000256" key="10">
    <source>
        <dbReference type="SAM" id="MobiDB-lite"/>
    </source>
</evidence>
<feature type="region of interest" description="Disordered" evidence="10">
    <location>
        <begin position="205"/>
        <end position="252"/>
    </location>
</feature>
<feature type="domain" description="FtsK" evidence="12">
    <location>
        <begin position="492"/>
        <end position="692"/>
    </location>
</feature>
<proteinExistence type="predicted"/>
<comment type="subcellular location">
    <subcellularLocation>
        <location evidence="1">Cell membrane</location>
        <topology evidence="1">Multi-pass membrane protein</topology>
    </subcellularLocation>
</comment>
<dbReference type="PANTHER" id="PTHR22683:SF1">
    <property type="entry name" value="TYPE VII SECRETION SYSTEM PROTEIN ESSC"/>
    <property type="match status" value="1"/>
</dbReference>
<feature type="transmembrane region" description="Helical" evidence="11">
    <location>
        <begin position="50"/>
        <end position="72"/>
    </location>
</feature>
<evidence type="ECO:0000256" key="9">
    <source>
        <dbReference type="PROSITE-ProRule" id="PRU00289"/>
    </source>
</evidence>
<protein>
    <submittedName>
        <fullName evidence="13">Type VII secretion protein EccCa</fullName>
    </submittedName>
</protein>
<reference evidence="13 14" key="1">
    <citation type="submission" date="2024-09" db="EMBL/GenBank/DDBJ databases">
        <title>The Natural Products Discovery Center: Release of the First 8490 Sequenced Strains for Exploring Actinobacteria Biosynthetic Diversity.</title>
        <authorList>
            <person name="Kalkreuter E."/>
            <person name="Kautsar S.A."/>
            <person name="Yang D."/>
            <person name="Bader C.D."/>
            <person name="Teijaro C.N."/>
            <person name="Fluegel L."/>
            <person name="Davis C.M."/>
            <person name="Simpson J.R."/>
            <person name="Lauterbach L."/>
            <person name="Steele A.D."/>
            <person name="Gui C."/>
            <person name="Meng S."/>
            <person name="Li G."/>
            <person name="Viehrig K."/>
            <person name="Ye F."/>
            <person name="Su P."/>
            <person name="Kiefer A.F."/>
            <person name="Nichols A."/>
            <person name="Cepeda A.J."/>
            <person name="Yan W."/>
            <person name="Fan B."/>
            <person name="Jiang Y."/>
            <person name="Adhikari A."/>
            <person name="Zheng C.-J."/>
            <person name="Schuster L."/>
            <person name="Cowan T.M."/>
            <person name="Smanski M.J."/>
            <person name="Chevrette M.G."/>
            <person name="De Carvalho L.P.S."/>
            <person name="Shen B."/>
        </authorList>
    </citation>
    <scope>NUCLEOTIDE SEQUENCE [LARGE SCALE GENOMIC DNA]</scope>
    <source>
        <strain evidence="13 14">NPDC057399</strain>
    </source>
</reference>
<evidence type="ECO:0000256" key="5">
    <source>
        <dbReference type="ARBA" id="ARBA00022741"/>
    </source>
</evidence>
<dbReference type="EMBL" id="JBHVBU010000028">
    <property type="protein sequence ID" value="MFE7963926.1"/>
    <property type="molecule type" value="Genomic_DNA"/>
</dbReference>
<feature type="binding site" evidence="9">
    <location>
        <begin position="515"/>
        <end position="522"/>
    </location>
    <ligand>
        <name>ATP</name>
        <dbReference type="ChEBI" id="CHEBI:30616"/>
    </ligand>
</feature>
<name>A0ABW6JEX9_STRCE</name>
<dbReference type="NCBIfam" id="TIGR03925">
    <property type="entry name" value="T7SS_EccC_b"/>
    <property type="match status" value="1"/>
</dbReference>
<evidence type="ECO:0000256" key="2">
    <source>
        <dbReference type="ARBA" id="ARBA00022475"/>
    </source>
</evidence>
<dbReference type="InterPro" id="IPR002543">
    <property type="entry name" value="FtsK_dom"/>
</dbReference>
<keyword evidence="5 9" id="KW-0547">Nucleotide-binding</keyword>
<keyword evidence="7 11" id="KW-1133">Transmembrane helix</keyword>
<evidence type="ECO:0000256" key="6">
    <source>
        <dbReference type="ARBA" id="ARBA00022840"/>
    </source>
</evidence>
<comment type="caution">
    <text evidence="13">The sequence shown here is derived from an EMBL/GenBank/DDBJ whole genome shotgun (WGS) entry which is preliminary data.</text>
</comment>
<gene>
    <name evidence="13" type="primary">eccCa</name>
    <name evidence="13" type="ORF">ACFU0X_12870</name>
</gene>
<keyword evidence="8 11" id="KW-0472">Membrane</keyword>
<evidence type="ECO:0000256" key="8">
    <source>
        <dbReference type="ARBA" id="ARBA00023136"/>
    </source>
</evidence>
<keyword evidence="6 9" id="KW-0067">ATP-binding</keyword>
<keyword evidence="2" id="KW-1003">Cell membrane</keyword>
<dbReference type="NCBIfam" id="TIGR03924">
    <property type="entry name" value="T7SS_EccC_a"/>
    <property type="match status" value="1"/>
</dbReference>
<evidence type="ECO:0000256" key="1">
    <source>
        <dbReference type="ARBA" id="ARBA00004651"/>
    </source>
</evidence>
<dbReference type="SMART" id="SM00382">
    <property type="entry name" value="AAA"/>
    <property type="match status" value="3"/>
</dbReference>
<evidence type="ECO:0000313" key="13">
    <source>
        <dbReference type="EMBL" id="MFE7963926.1"/>
    </source>
</evidence>
<dbReference type="Proteomes" id="UP001600650">
    <property type="component" value="Unassembled WGS sequence"/>
</dbReference>
<dbReference type="SUPFAM" id="SSF52540">
    <property type="entry name" value="P-loop containing nucleoside triphosphate hydrolases"/>
    <property type="match status" value="3"/>
</dbReference>
<organism evidence="13 14">
    <name type="scientific">Streptomyces cellulosae</name>
    <dbReference type="NCBI Taxonomy" id="1968"/>
    <lineage>
        <taxon>Bacteria</taxon>
        <taxon>Bacillati</taxon>
        <taxon>Actinomycetota</taxon>
        <taxon>Actinomycetes</taxon>
        <taxon>Kitasatosporales</taxon>
        <taxon>Streptomycetaceae</taxon>
        <taxon>Streptomyces</taxon>
    </lineage>
</organism>
<feature type="compositionally biased region" description="Low complexity" evidence="10">
    <location>
        <begin position="238"/>
        <end position="252"/>
    </location>
</feature>
<dbReference type="InterPro" id="IPR023836">
    <property type="entry name" value="EccCa-like_Actinobacteria"/>
</dbReference>
<dbReference type="InterPro" id="IPR003593">
    <property type="entry name" value="AAA+_ATPase"/>
</dbReference>
<dbReference type="InterPro" id="IPR027417">
    <property type="entry name" value="P-loop_NTPase"/>
</dbReference>
<dbReference type="Gene3D" id="3.40.50.300">
    <property type="entry name" value="P-loop containing nucleotide triphosphate hydrolases"/>
    <property type="match status" value="4"/>
</dbReference>
<dbReference type="Pfam" id="PF01580">
    <property type="entry name" value="FtsK_SpoIIIE"/>
    <property type="match status" value="3"/>
</dbReference>
<evidence type="ECO:0000313" key="14">
    <source>
        <dbReference type="Proteomes" id="UP001600650"/>
    </source>
</evidence>
<evidence type="ECO:0000259" key="12">
    <source>
        <dbReference type="PROSITE" id="PS50901"/>
    </source>
</evidence>
<keyword evidence="4" id="KW-0677">Repeat</keyword>
<dbReference type="InterPro" id="IPR050206">
    <property type="entry name" value="FtsK/SpoIIIE/SftA"/>
</dbReference>
<feature type="binding site" evidence="9">
    <location>
        <begin position="1155"/>
        <end position="1162"/>
    </location>
    <ligand>
        <name>ATP</name>
        <dbReference type="ChEBI" id="CHEBI:30616"/>
    </ligand>
</feature>
<evidence type="ECO:0000256" key="7">
    <source>
        <dbReference type="ARBA" id="ARBA00022989"/>
    </source>
</evidence>
<feature type="domain" description="FtsK" evidence="12">
    <location>
        <begin position="849"/>
        <end position="1040"/>
    </location>
</feature>
<evidence type="ECO:0000256" key="4">
    <source>
        <dbReference type="ARBA" id="ARBA00022737"/>
    </source>
</evidence>
<feature type="domain" description="FtsK" evidence="12">
    <location>
        <begin position="1138"/>
        <end position="1322"/>
    </location>
</feature>
<dbReference type="PROSITE" id="PS50901">
    <property type="entry name" value="FTSK"/>
    <property type="match status" value="3"/>
</dbReference>
<sequence>MPEGQLTLQEPPVLSETVPDTSAIWTYLPMALMSMSMMLMFLRPGGGNGVFMYLALGVMALSAAAMLLGQLMRRSGERKQRLKGERRDYLRYLTQIRKRVRATIAEQQRALAWRHPDPGSLRSLARTSRLWERRPADEDFGEVRIAVGEQQLALSLNPVSTRPVEDLEPLCAHALRRFIRAYSTVPEQPLGLYLRSSARILLRPEDPADENGGVAEVPPQGQTLGHSGEGTRTEMTRTEAGTRPTAGARPAGAADEAPAALVRAVIAQLAVFHAPEELWLAFCVSDERRSEWEWVKWLPHVLDPHEEDGAGPVRRVTADLAELDDLLGSEFAERPGFDPDARPGRDEPFTVVVLDGIAVPEGHRWAGHGYRNALVLDVSGAMPWRPGRNTLRLTVGPATISLVRTDRSRKERSVPLGRPDRLGPLGAESLARLLTARRMSLGTDIAQPLESDIELTTLLGIPDLHRHDARAHFARQTGSARLRVPVAVGVDGRPVELDIKESAQGGMGPHGLLIGATGSGKSELLRTLVLGLALTNSSETLNFVLVDFKGGATFLGLEELPHTSAVITNLADEAALVERMQDALHGELMRRQELLRAAGNYTSALEYERARASGADLVPLPSLFVVVDEFSELLSSHREFMDLFVMIGRLGRSLGVHLLLASQRLDEGRMHQLESHLSYRIGLRTFSAMESRGVLGVPDAYQLPSAPGNGYLKSGVESLTRFRAAYSSGAYTRRTSAVARARVASQVVPWTSGWVVPRAPEALPEPEPVTAETGEKETLLDVALDRLRDSGPAAHQVWLPPLDTPVPLDELLPGIVADPERGLTAAGWSGTGRLRVPVALVDKPFEQRRDPHVVDLSGAGGHVAIAGGSQSGKSTLTRTLIAALALTHTPAEVQFYCLDFGGGGLSQLASLPHVGGVAARLNPERVHRAVAEVMTLLARREQFFADHAVDSMQSYRRRRAAGEFPDDPFGDVFLVVDGWSTVRQDYDDLVPKFNELAARGLNYGIHLLISTTRWVELSAQVRDQSATRLELRMGDPMDSEIDTRKARSVPRSGGRGITPDTKMHFLAALPRIDSSGSPEDLGEGVAHLVSEISRHWTGPSAPQVRMLPHRLPVAELPAPQPTEGGGMRLALGIDQDALEPVWHDFSRTPHLTVIGDTESGKTNLMRRITEGITARYAPNEAKIIVVDYRRTLVDTIPEEYRIGHVISLDNLKETVEGAARAMKTRVPGADIAPSRMRRCDWWTGPRLFVLVDDYDMVSGNSFQSPFEPLFEHLALGFEMGLHMVVARSAMGAGRAMSDALLRRLDEANNPAVLLSCPPTEGNLFGNTKPRNLPPGRALHVARRKAQLIQTALADGTPVG</sequence>